<feature type="signal peptide" evidence="1">
    <location>
        <begin position="1"/>
        <end position="19"/>
    </location>
</feature>
<evidence type="ECO:0000313" key="2">
    <source>
        <dbReference type="EMBL" id="CBK43838.1"/>
    </source>
</evidence>
<dbReference type="AlphaFoldDB" id="D8P8K6"/>
<keyword evidence="1" id="KW-0732">Signal</keyword>
<dbReference type="KEGG" id="nde:NIDE4170"/>
<accession>D8P8K6</accession>
<organism evidence="2 3">
    <name type="scientific">Nitrospira defluvii</name>
    <dbReference type="NCBI Taxonomy" id="330214"/>
    <lineage>
        <taxon>Bacteria</taxon>
        <taxon>Pseudomonadati</taxon>
        <taxon>Nitrospirota</taxon>
        <taxon>Nitrospiria</taxon>
        <taxon>Nitrospirales</taxon>
        <taxon>Nitrospiraceae</taxon>
        <taxon>Nitrospira</taxon>
    </lineage>
</organism>
<keyword evidence="3" id="KW-1185">Reference proteome</keyword>
<feature type="chain" id="PRO_5003119840" evidence="1">
    <location>
        <begin position="20"/>
        <end position="126"/>
    </location>
</feature>
<reference evidence="2 3" key="1">
    <citation type="journal article" date="2010" name="Proc. Natl. Acad. Sci. U.S.A.">
        <title>A Nitrospira metagenome illuminates the physiology and evolution of globally important nitrite-oxidizing bacteria.</title>
        <authorList>
            <person name="Lucker S."/>
            <person name="Wagner M."/>
            <person name="Maixner F."/>
            <person name="Pelletier E."/>
            <person name="Koch H."/>
            <person name="Vacherie B."/>
            <person name="Rattei T."/>
            <person name="Sinninghe Damste J."/>
            <person name="Spieck E."/>
            <person name="Le Paslier D."/>
            <person name="Daims H."/>
        </authorList>
    </citation>
    <scope>NUCLEOTIDE SEQUENCE [LARGE SCALE GENOMIC DNA]</scope>
</reference>
<protein>
    <submittedName>
        <fullName evidence="2">Uncharacterized protein</fullName>
    </submittedName>
</protein>
<proteinExistence type="predicted"/>
<dbReference type="HOGENOM" id="CLU_1977527_0_0_0"/>
<gene>
    <name evidence="2" type="ORF">NIDE4170</name>
</gene>
<evidence type="ECO:0000256" key="1">
    <source>
        <dbReference type="SAM" id="SignalP"/>
    </source>
</evidence>
<dbReference type="EMBL" id="FP929003">
    <property type="protein sequence ID" value="CBK43838.1"/>
    <property type="molecule type" value="Genomic_DNA"/>
</dbReference>
<sequence>MSLLVAGWLVLAGQGLALAEAPSTETAAWSELRSQSSNVLSQAPAASERQVDLFRQTPTLSGRVQVSEQTLIPYVGAGFGGGYVTERDRALGPMPGLPQQNLLGDSLGLGKGMMPNEFQMGIRIPF</sequence>
<evidence type="ECO:0000313" key="3">
    <source>
        <dbReference type="Proteomes" id="UP000001660"/>
    </source>
</evidence>
<name>D8P8K6_9BACT</name>
<dbReference type="Proteomes" id="UP000001660">
    <property type="component" value="Chromosome"/>
</dbReference>